<dbReference type="RefSeq" id="WP_216559290.1">
    <property type="nucleotide sequence ID" value="NZ_JAHLOH010000033.1"/>
</dbReference>
<evidence type="ECO:0000313" key="2">
    <source>
        <dbReference type="Proteomes" id="UP001524478"/>
    </source>
</evidence>
<reference evidence="1 2" key="1">
    <citation type="submission" date="2022-06" db="EMBL/GenBank/DDBJ databases">
        <title>Isolation of gut microbiota from human fecal samples.</title>
        <authorList>
            <person name="Pamer E.G."/>
            <person name="Barat B."/>
            <person name="Waligurski E."/>
            <person name="Medina S."/>
            <person name="Paddock L."/>
            <person name="Mostad J."/>
        </authorList>
    </citation>
    <scope>NUCLEOTIDE SEQUENCE [LARGE SCALE GENOMIC DNA]</scope>
    <source>
        <strain evidence="1 2">DFI.7.95</strain>
    </source>
</reference>
<accession>A0ABT1S8V1</accession>
<protein>
    <submittedName>
        <fullName evidence="1">Uncharacterized protein</fullName>
    </submittedName>
</protein>
<name>A0ABT1S8V1_9FIRM</name>
<proteinExistence type="predicted"/>
<keyword evidence="2" id="KW-1185">Reference proteome</keyword>
<organism evidence="1 2">
    <name type="scientific">Tissierella carlieri</name>
    <dbReference type="NCBI Taxonomy" id="689904"/>
    <lineage>
        <taxon>Bacteria</taxon>
        <taxon>Bacillati</taxon>
        <taxon>Bacillota</taxon>
        <taxon>Tissierellia</taxon>
        <taxon>Tissierellales</taxon>
        <taxon>Tissierellaceae</taxon>
        <taxon>Tissierella</taxon>
    </lineage>
</organism>
<comment type="caution">
    <text evidence="1">The sequence shown here is derived from an EMBL/GenBank/DDBJ whole genome shotgun (WGS) entry which is preliminary data.</text>
</comment>
<sequence length="55" mass="6753">MHIAICDNEKFYRDKIKKYLEKYINLYREISIADFDCGEDLIKAYDSEEEFDFIF</sequence>
<dbReference type="EMBL" id="JANGAC010000004">
    <property type="protein sequence ID" value="MCQ4922900.1"/>
    <property type="molecule type" value="Genomic_DNA"/>
</dbReference>
<dbReference type="Proteomes" id="UP001524478">
    <property type="component" value="Unassembled WGS sequence"/>
</dbReference>
<evidence type="ECO:0000313" key="1">
    <source>
        <dbReference type="EMBL" id="MCQ4922900.1"/>
    </source>
</evidence>
<gene>
    <name evidence="1" type="ORF">NE686_07385</name>
</gene>